<feature type="domain" description="Phorbol-ester/DAG-type" evidence="3">
    <location>
        <begin position="39"/>
        <end position="74"/>
    </location>
</feature>
<reference evidence="4" key="2">
    <citation type="submission" date="2017-10" db="EMBL/GenBank/DDBJ databases">
        <title>Ladona fulva Genome sequencing and assembly.</title>
        <authorList>
            <person name="Murali S."/>
            <person name="Richards S."/>
            <person name="Bandaranaike D."/>
            <person name="Bellair M."/>
            <person name="Blankenburg K."/>
            <person name="Chao H."/>
            <person name="Dinh H."/>
            <person name="Doddapaneni H."/>
            <person name="Dugan-Rocha S."/>
            <person name="Elkadiri S."/>
            <person name="Gnanaolivu R."/>
            <person name="Hernandez B."/>
            <person name="Skinner E."/>
            <person name="Javaid M."/>
            <person name="Lee S."/>
            <person name="Li M."/>
            <person name="Ming W."/>
            <person name="Munidasa M."/>
            <person name="Muniz J."/>
            <person name="Nguyen L."/>
            <person name="Hughes D."/>
            <person name="Osuji N."/>
            <person name="Pu L.-L."/>
            <person name="Puazo M."/>
            <person name="Qu C."/>
            <person name="Quiroz J."/>
            <person name="Raj R."/>
            <person name="Weissenberger G."/>
            <person name="Xin Y."/>
            <person name="Zou X."/>
            <person name="Han Y."/>
            <person name="Worley K."/>
            <person name="Muzny D."/>
            <person name="Gibbs R."/>
        </authorList>
    </citation>
    <scope>NUCLEOTIDE SEQUENCE</scope>
    <source>
        <strain evidence="4">Sampled in the wild</strain>
    </source>
</reference>
<proteinExistence type="predicted"/>
<comment type="caution">
    <text evidence="4">The sequence shown here is derived from an EMBL/GenBank/DDBJ whole genome shotgun (WGS) entry which is preliminary data.</text>
</comment>
<dbReference type="GO" id="GO:0046872">
    <property type="term" value="F:metal ion binding"/>
    <property type="evidence" value="ECO:0007669"/>
    <property type="project" value="UniProtKB-KW"/>
</dbReference>
<feature type="non-terminal residue" evidence="4">
    <location>
        <position position="90"/>
    </location>
</feature>
<protein>
    <recommendedName>
        <fullName evidence="3">Phorbol-ester/DAG-type domain-containing protein</fullName>
    </recommendedName>
</protein>
<evidence type="ECO:0000256" key="2">
    <source>
        <dbReference type="ARBA" id="ARBA00022833"/>
    </source>
</evidence>
<accession>A0A8K0KV85</accession>
<keyword evidence="2" id="KW-0862">Zinc</keyword>
<dbReference type="InterPro" id="IPR046349">
    <property type="entry name" value="C1-like_sf"/>
</dbReference>
<dbReference type="PROSITE" id="PS50081">
    <property type="entry name" value="ZF_DAG_PE_2"/>
    <property type="match status" value="1"/>
</dbReference>
<dbReference type="OrthoDB" id="63267at2759"/>
<name>A0A8K0KV85_LADFU</name>
<feature type="non-terminal residue" evidence="4">
    <location>
        <position position="1"/>
    </location>
</feature>
<reference evidence="4" key="1">
    <citation type="submission" date="2013-04" db="EMBL/GenBank/DDBJ databases">
        <authorList>
            <person name="Qu J."/>
            <person name="Murali S.C."/>
            <person name="Bandaranaike D."/>
            <person name="Bellair M."/>
            <person name="Blankenburg K."/>
            <person name="Chao H."/>
            <person name="Dinh H."/>
            <person name="Doddapaneni H."/>
            <person name="Downs B."/>
            <person name="Dugan-Rocha S."/>
            <person name="Elkadiri S."/>
            <person name="Gnanaolivu R.D."/>
            <person name="Hernandez B."/>
            <person name="Javaid M."/>
            <person name="Jayaseelan J.C."/>
            <person name="Lee S."/>
            <person name="Li M."/>
            <person name="Ming W."/>
            <person name="Munidasa M."/>
            <person name="Muniz J."/>
            <person name="Nguyen L."/>
            <person name="Ongeri F."/>
            <person name="Osuji N."/>
            <person name="Pu L.-L."/>
            <person name="Puazo M."/>
            <person name="Qu C."/>
            <person name="Quiroz J."/>
            <person name="Raj R."/>
            <person name="Weissenberger G."/>
            <person name="Xin Y."/>
            <person name="Zou X."/>
            <person name="Han Y."/>
            <person name="Richards S."/>
            <person name="Worley K."/>
            <person name="Muzny D."/>
            <person name="Gibbs R."/>
        </authorList>
    </citation>
    <scope>NUCLEOTIDE SEQUENCE</scope>
    <source>
        <strain evidence="4">Sampled in the wild</strain>
    </source>
</reference>
<dbReference type="SUPFAM" id="SSF57889">
    <property type="entry name" value="Cysteine-rich domain"/>
    <property type="match status" value="1"/>
</dbReference>
<dbReference type="EMBL" id="KZ309439">
    <property type="protein sequence ID" value="KAG8238798.1"/>
    <property type="molecule type" value="Genomic_DNA"/>
</dbReference>
<evidence type="ECO:0000313" key="4">
    <source>
        <dbReference type="EMBL" id="KAG8238798.1"/>
    </source>
</evidence>
<evidence type="ECO:0000313" key="5">
    <source>
        <dbReference type="Proteomes" id="UP000792457"/>
    </source>
</evidence>
<dbReference type="Proteomes" id="UP000792457">
    <property type="component" value="Unassembled WGS sequence"/>
</dbReference>
<dbReference type="AlphaFoldDB" id="A0A8K0KV85"/>
<gene>
    <name evidence="4" type="ORF">J437_LFUL017578</name>
</gene>
<dbReference type="InterPro" id="IPR002219">
    <property type="entry name" value="PKC_DAG/PE"/>
</dbReference>
<evidence type="ECO:0000259" key="3">
    <source>
        <dbReference type="PROSITE" id="PS50081"/>
    </source>
</evidence>
<keyword evidence="1" id="KW-0479">Metal-binding</keyword>
<evidence type="ECO:0000256" key="1">
    <source>
        <dbReference type="ARBA" id="ARBA00022723"/>
    </source>
</evidence>
<organism evidence="4 5">
    <name type="scientific">Ladona fulva</name>
    <name type="common">Scarce chaser dragonfly</name>
    <name type="synonym">Libellula fulva</name>
    <dbReference type="NCBI Taxonomy" id="123851"/>
    <lineage>
        <taxon>Eukaryota</taxon>
        <taxon>Metazoa</taxon>
        <taxon>Ecdysozoa</taxon>
        <taxon>Arthropoda</taxon>
        <taxon>Hexapoda</taxon>
        <taxon>Insecta</taxon>
        <taxon>Pterygota</taxon>
        <taxon>Palaeoptera</taxon>
        <taxon>Odonata</taxon>
        <taxon>Epiprocta</taxon>
        <taxon>Anisoptera</taxon>
        <taxon>Libelluloidea</taxon>
        <taxon>Libellulidae</taxon>
        <taxon>Ladona</taxon>
    </lineage>
</organism>
<keyword evidence="5" id="KW-1185">Reference proteome</keyword>
<sequence>CQTAVHKKCHDKILGKCPGSGKESQSTIYLRERFKIDVPHRFRLHNFMSPTFCDHCVCSANCHRKCERHMPNLCGVNQKLLVEALSSLRK</sequence>
<dbReference type="Gene3D" id="3.30.200.20">
    <property type="entry name" value="Phosphorylase Kinase, domain 1"/>
    <property type="match status" value="1"/>
</dbReference>